<feature type="repeat" description="TPR" evidence="3">
    <location>
        <begin position="1927"/>
        <end position="1960"/>
    </location>
</feature>
<dbReference type="Pfam" id="PF13424">
    <property type="entry name" value="TPR_12"/>
    <property type="match status" value="9"/>
</dbReference>
<dbReference type="PROSITE" id="PS50005">
    <property type="entry name" value="TPR"/>
    <property type="match status" value="9"/>
</dbReference>
<reference evidence="6 7" key="1">
    <citation type="journal article" date="2021" name="Sci. Rep.">
        <title>The genome of the diatom Chaetoceros tenuissimus carries an ancient integrated fragment of an extant virus.</title>
        <authorList>
            <person name="Hongo Y."/>
            <person name="Kimura K."/>
            <person name="Takaki Y."/>
            <person name="Yoshida Y."/>
            <person name="Baba S."/>
            <person name="Kobayashi G."/>
            <person name="Nagasaki K."/>
            <person name="Hano T."/>
            <person name="Tomaru Y."/>
        </authorList>
    </citation>
    <scope>NUCLEOTIDE SEQUENCE [LARGE SCALE GENOMIC DNA]</scope>
    <source>
        <strain evidence="6 7">NIES-3715</strain>
    </source>
</reference>
<dbReference type="InterPro" id="IPR011990">
    <property type="entry name" value="TPR-like_helical_dom_sf"/>
</dbReference>
<dbReference type="CDD" id="cd09212">
    <property type="entry name" value="PUB"/>
    <property type="match status" value="1"/>
</dbReference>
<dbReference type="Gene3D" id="1.25.40.10">
    <property type="entry name" value="Tetratricopeptide repeat domain"/>
    <property type="match status" value="8"/>
</dbReference>
<dbReference type="InterPro" id="IPR018997">
    <property type="entry name" value="PUB_domain"/>
</dbReference>
<keyword evidence="1" id="KW-0677">Repeat</keyword>
<evidence type="ECO:0000313" key="6">
    <source>
        <dbReference type="EMBL" id="GFH53954.1"/>
    </source>
</evidence>
<dbReference type="SMART" id="SM00580">
    <property type="entry name" value="PUG"/>
    <property type="match status" value="1"/>
</dbReference>
<keyword evidence="7" id="KW-1185">Reference proteome</keyword>
<name>A0AAD3D0M8_9STRA</name>
<evidence type="ECO:0000256" key="3">
    <source>
        <dbReference type="PROSITE-ProRule" id="PRU00339"/>
    </source>
</evidence>
<organism evidence="6 7">
    <name type="scientific">Chaetoceros tenuissimus</name>
    <dbReference type="NCBI Taxonomy" id="426638"/>
    <lineage>
        <taxon>Eukaryota</taxon>
        <taxon>Sar</taxon>
        <taxon>Stramenopiles</taxon>
        <taxon>Ochrophyta</taxon>
        <taxon>Bacillariophyta</taxon>
        <taxon>Coscinodiscophyceae</taxon>
        <taxon>Chaetocerotophycidae</taxon>
        <taxon>Chaetocerotales</taxon>
        <taxon>Chaetocerotaceae</taxon>
        <taxon>Chaetoceros</taxon>
    </lineage>
</organism>
<feature type="repeat" description="TPR" evidence="3">
    <location>
        <begin position="980"/>
        <end position="1013"/>
    </location>
</feature>
<dbReference type="PANTHER" id="PTHR45641:SF19">
    <property type="entry name" value="NEPHROCYSTIN-3"/>
    <property type="match status" value="1"/>
</dbReference>
<dbReference type="Pfam" id="PF09409">
    <property type="entry name" value="PUB"/>
    <property type="match status" value="1"/>
</dbReference>
<dbReference type="SUPFAM" id="SSF143503">
    <property type="entry name" value="PUG domain-like"/>
    <property type="match status" value="1"/>
</dbReference>
<protein>
    <recommendedName>
        <fullName evidence="5">PUB domain-containing protein</fullName>
    </recommendedName>
</protein>
<evidence type="ECO:0000256" key="1">
    <source>
        <dbReference type="ARBA" id="ARBA00022737"/>
    </source>
</evidence>
<dbReference type="PANTHER" id="PTHR45641">
    <property type="entry name" value="TETRATRICOPEPTIDE REPEAT PROTEIN (AFU_ORTHOLOGUE AFUA_6G03870)"/>
    <property type="match status" value="1"/>
</dbReference>
<feature type="repeat" description="TPR" evidence="3">
    <location>
        <begin position="1887"/>
        <end position="1920"/>
    </location>
</feature>
<evidence type="ECO:0000256" key="4">
    <source>
        <dbReference type="SAM" id="MobiDB-lite"/>
    </source>
</evidence>
<feature type="compositionally biased region" description="Polar residues" evidence="4">
    <location>
        <begin position="240"/>
        <end position="252"/>
    </location>
</feature>
<keyword evidence="2 3" id="KW-0802">TPR repeat</keyword>
<dbReference type="Pfam" id="PF13181">
    <property type="entry name" value="TPR_8"/>
    <property type="match status" value="1"/>
</dbReference>
<comment type="caution">
    <text evidence="6">The sequence shown here is derived from an EMBL/GenBank/DDBJ whole genome shotgun (WGS) entry which is preliminary data.</text>
</comment>
<feature type="region of interest" description="Disordered" evidence="4">
    <location>
        <begin position="238"/>
        <end position="297"/>
    </location>
</feature>
<accession>A0AAD3D0M8</accession>
<dbReference type="Pfam" id="PF13374">
    <property type="entry name" value="TPR_10"/>
    <property type="match status" value="1"/>
</dbReference>
<feature type="repeat" description="TPR" evidence="3">
    <location>
        <begin position="1179"/>
        <end position="1212"/>
    </location>
</feature>
<feature type="region of interest" description="Disordered" evidence="4">
    <location>
        <begin position="395"/>
        <end position="420"/>
    </location>
</feature>
<dbReference type="SUPFAM" id="SSF48452">
    <property type="entry name" value="TPR-like"/>
    <property type="match status" value="6"/>
</dbReference>
<dbReference type="EMBL" id="BLLK01000047">
    <property type="protein sequence ID" value="GFH53954.1"/>
    <property type="molecule type" value="Genomic_DNA"/>
</dbReference>
<sequence length="1992" mass="223541">MTSVATEVKTQTLNQTTITTASIPQQAEPLTTQDIVTSIERFQRALDKIAKYDAITKARNQKAQGPGVDLTTASCLITLSKVLDNILLERKYNPKTRSIKLGNKLFRERVGRIPGGVDFLLACDFEYARVPSKTPIKKTSKGTIPGNAVNLPPANECRERLVIGRKYLQEFCQAVFLMKVGKHRNEIPSYVVTDSLSAECLSELKNNISKVIENNSHVRSVHQIENIESISRQRSMDYDNMSSGCSLMTPVSQPLDMSESAPPSPSSRTLASTQDDDSSLSPEVTAKRKQKSLDEIPPLDVNLNVNVNVTKLDQNEGSERSKRVNQIAKIHEEKKDDIPEQVNEEKDIISVTDSTPLKSNQPRIDIPNDISPVAMEKSYQETEVSVSCTPFVKEGSTEEMQRISPHASSDDVSKKSSNTISEELSQSIENRLNTLNVQRKSDDIDLADLNGDDTSICSTSDDLKSPVVPLTDEQLDALESITKCDVIGETDDDCILMVTSGIKSSRKPVKKGSLFDKLNKLRSKKDPKERGECVPVEAASVASSFSSNSQIKIKDTEALSVSAEVLKRIKAGHSKQKSKPTKTKFDGIQIKDDVYAVDIGLKTFFSVVVATYNRNDIVPVEIVFKLWSALLRSERSFNDLNGREILKATFQNAKSQIQNISSELFPSLGDEDSICCQFVLQSLQKTGVVAVSTIPLEMHIGGKNAQSRVGLRVDNESSILYGQHLAKNVIKLKYESCIGSANPLERFSARCHSILADSLLQNIDLDSKDEIFVEQTLAFDRLTTWYILKWLPYHMMHAGLTEKALDLLIDRRYMDARLESNGLNTGTLQYIDECKTILSKATEESPDTSTVVTEDDYALRAVKAVMEKLHTYLDDRRKSFSLTVLRSQKKIFCDLGDALHSLAGALGSINGMRHTEVDVLNEAIRFKIAGEAEKMSIADTHLQLAAAYNNISDPMKAISSYGEALNLHREVFGENHAGVSKILYQLGVLYCSQDQTGPALDCFQRALSVYQSQPNKQSLKEEISKIYSWIGNVHRTSGNSKVALQYFEKAREAMESIVGRDHLSMAEVFQNIGILYDDIGEDEKSLVALKECLRIRRLLLQPSFHRDICETIACIANIYKKSNLDKSLRLFRIILNERAKAFANETGDEGLLQCYDDMLEVAKIKLKHEGDNELHLEIATLYFRKGSLLETMNRFTEAIDCFIRSLKIRKIKKQYHEIGDLLNSLGIAHAKRRSFQKAMRCFSDCLKVRQTILGQHHEDCGETLHNMGNCAAKQNDLDKAAECYEKSLIIKRLAFGNKSISTANTLQNIGMINEKLGLLDDSLNYYKDALAIRLSLLGKKHIEVAFSLHSIGAIYHQKEEHEKATECLQTSLKLKYRHYVGSHLSIAETLNLLASSLTVTGKNNEAKTHFQEALVIYEKKFGAHITTCSVLDSLGSVCLSLLCFDEAYRYLERALALKRLIFGEEDIEVCNTLFFIGKVQSKSGDMDDALNTFKEVLRMRKKLFGEDSTEVAAIINDVGVIQLRRSQVDIAQNCFLESQRIWTLRGDEGKEHFGETLVNLGEIDHLQERYSEAIHHFGEALKIFEAAHDKAHLSVALVLHKLGRAYKEKGDYDDANVTLEKALSMRTEILGDGHVLVAEVLKDIGDLCLILGDLLKAREYLGESLKTMKSHSPTSIKTADAYLSMGKVMVKMKYKDEAFDAFSTALRIKRKRLEEDDISVAYILSEMGLIHEDRKQWQSSLDMYGQALKIRETKSSQDESVADSYFAIGAVQQTIRKHDKALASYGSALVLYQKVLGDDHLTCAKTMNNIGIVYECIEQYDEALKYHQESLRIRRLHLGHEHIKVANSLDNIAGIYQKQHEGEKALKCLKESLKIRSRFGNDNLDVATTLFGMGIIYCDTGDMSKALECYEAALNIRKARGKEFEVAQTLHNIGSLFALQQDYRRALKHWMNALQIYRRTLDDDHHMIACTLGNIKMAESMLNEERMNGEKR</sequence>
<feature type="repeat" description="TPR" evidence="3">
    <location>
        <begin position="1804"/>
        <end position="1837"/>
    </location>
</feature>
<feature type="repeat" description="TPR" evidence="3">
    <location>
        <begin position="1345"/>
        <end position="1378"/>
    </location>
</feature>
<dbReference type="SMART" id="SM00028">
    <property type="entry name" value="TPR"/>
    <property type="match status" value="22"/>
</dbReference>
<evidence type="ECO:0000256" key="2">
    <source>
        <dbReference type="ARBA" id="ARBA00022803"/>
    </source>
</evidence>
<feature type="repeat" description="TPR" evidence="3">
    <location>
        <begin position="1679"/>
        <end position="1712"/>
    </location>
</feature>
<gene>
    <name evidence="6" type="ORF">CTEN210_10430</name>
</gene>
<dbReference type="Proteomes" id="UP001054902">
    <property type="component" value="Unassembled WGS sequence"/>
</dbReference>
<feature type="domain" description="PUB" evidence="5">
    <location>
        <begin position="73"/>
        <end position="126"/>
    </location>
</feature>
<proteinExistence type="predicted"/>
<evidence type="ECO:0000313" key="7">
    <source>
        <dbReference type="Proteomes" id="UP001054902"/>
    </source>
</evidence>
<evidence type="ECO:0000259" key="5">
    <source>
        <dbReference type="Pfam" id="PF09409"/>
    </source>
</evidence>
<dbReference type="InterPro" id="IPR019734">
    <property type="entry name" value="TPR_rpt"/>
</dbReference>
<dbReference type="Gene3D" id="1.20.58.2190">
    <property type="match status" value="1"/>
</dbReference>
<feature type="repeat" description="TPR" evidence="3">
    <location>
        <begin position="1596"/>
        <end position="1629"/>
    </location>
</feature>
<dbReference type="InterPro" id="IPR036339">
    <property type="entry name" value="PUB-like_dom_sf"/>
</dbReference>
<feature type="repeat" description="TPR" evidence="3">
    <location>
        <begin position="1470"/>
        <end position="1503"/>
    </location>
</feature>